<sequence>MKKERLQYLLDRYLDNDITNSEFEELDRWYHQLHIKGADLEAWAKEVGGREILLDGLYLDLLRQIEERQKVRRLKPVWKYLPRVAAAVLFFASGVYFASHKKPAAKSLAVIQHDVSPGHNRATLTLANGQKIILTKGLKGTLAQQGQTIITANNQDIAYHSNNKNEKISYNILTTARGEQSPYPLVLADGTKVWLDAASSITFPTAFNGVERRVRVTGEAYFEVKHNAAQPFRVQVKDQVIEDIGTTFNINAYDDEPVIQTTLVEGSVRTAGLVIKPGQSVRVSAGNAIVIKDDVEQVTAWRNGQFRFDDEPLESLMRRVARWYDVKIEYEQENYKTETYAGVTTRYANVSQLCSKLEKVGDLKFEIEGRTIRVTAK</sequence>
<protein>
    <submittedName>
        <fullName evidence="3">FecR family protein</fullName>
    </submittedName>
</protein>
<dbReference type="InterPro" id="IPR032508">
    <property type="entry name" value="FecR_C"/>
</dbReference>
<dbReference type="InterPro" id="IPR006860">
    <property type="entry name" value="FecR"/>
</dbReference>
<evidence type="ECO:0000313" key="3">
    <source>
        <dbReference type="EMBL" id="RKR80008.1"/>
    </source>
</evidence>
<dbReference type="InterPro" id="IPR012373">
    <property type="entry name" value="Ferrdict_sens_TM"/>
</dbReference>
<organism evidence="3 4">
    <name type="scientific">Mucilaginibacter gracilis</name>
    <dbReference type="NCBI Taxonomy" id="423350"/>
    <lineage>
        <taxon>Bacteria</taxon>
        <taxon>Pseudomonadati</taxon>
        <taxon>Bacteroidota</taxon>
        <taxon>Sphingobacteriia</taxon>
        <taxon>Sphingobacteriales</taxon>
        <taxon>Sphingobacteriaceae</taxon>
        <taxon>Mucilaginibacter</taxon>
    </lineage>
</organism>
<reference evidence="3 4" key="1">
    <citation type="submission" date="2018-10" db="EMBL/GenBank/DDBJ databases">
        <title>Genomic Encyclopedia of Archaeal and Bacterial Type Strains, Phase II (KMG-II): from individual species to whole genera.</title>
        <authorList>
            <person name="Goeker M."/>
        </authorList>
    </citation>
    <scope>NUCLEOTIDE SEQUENCE [LARGE SCALE GENOMIC DNA]</scope>
    <source>
        <strain evidence="3 4">DSM 18602</strain>
    </source>
</reference>
<dbReference type="AlphaFoldDB" id="A0A495IVI7"/>
<dbReference type="GO" id="GO:0016989">
    <property type="term" value="F:sigma factor antagonist activity"/>
    <property type="evidence" value="ECO:0007669"/>
    <property type="project" value="TreeGrafter"/>
</dbReference>
<evidence type="ECO:0000259" key="2">
    <source>
        <dbReference type="Pfam" id="PF16344"/>
    </source>
</evidence>
<comment type="caution">
    <text evidence="3">The sequence shown here is derived from an EMBL/GenBank/DDBJ whole genome shotgun (WGS) entry which is preliminary data.</text>
</comment>
<feature type="domain" description="Protein FecR C-terminal" evidence="2">
    <location>
        <begin position="306"/>
        <end position="373"/>
    </location>
</feature>
<dbReference type="Proteomes" id="UP000268007">
    <property type="component" value="Unassembled WGS sequence"/>
</dbReference>
<dbReference type="RefSeq" id="WP_121195631.1">
    <property type="nucleotide sequence ID" value="NZ_RBKU01000001.1"/>
</dbReference>
<dbReference type="Gene3D" id="2.60.120.1440">
    <property type="match status" value="1"/>
</dbReference>
<feature type="domain" description="FecR protein" evidence="1">
    <location>
        <begin position="184"/>
        <end position="269"/>
    </location>
</feature>
<evidence type="ECO:0000313" key="4">
    <source>
        <dbReference type="Proteomes" id="UP000268007"/>
    </source>
</evidence>
<keyword evidence="4" id="KW-1185">Reference proteome</keyword>
<dbReference type="Pfam" id="PF16344">
    <property type="entry name" value="FecR_C"/>
    <property type="match status" value="1"/>
</dbReference>
<dbReference type="PANTHER" id="PTHR30273:SF2">
    <property type="entry name" value="PROTEIN FECR"/>
    <property type="match status" value="1"/>
</dbReference>
<dbReference type="Pfam" id="PF04773">
    <property type="entry name" value="FecR"/>
    <property type="match status" value="1"/>
</dbReference>
<dbReference type="PIRSF" id="PIRSF018266">
    <property type="entry name" value="FecR"/>
    <property type="match status" value="1"/>
</dbReference>
<accession>A0A495IVI7</accession>
<dbReference type="PANTHER" id="PTHR30273">
    <property type="entry name" value="PERIPLASMIC SIGNAL SENSOR AND SIGMA FACTOR ACTIVATOR FECR-RELATED"/>
    <property type="match status" value="1"/>
</dbReference>
<proteinExistence type="predicted"/>
<dbReference type="EMBL" id="RBKU01000001">
    <property type="protein sequence ID" value="RKR80008.1"/>
    <property type="molecule type" value="Genomic_DNA"/>
</dbReference>
<dbReference type="Gene3D" id="3.55.50.30">
    <property type="match status" value="1"/>
</dbReference>
<name>A0A495IVI7_9SPHI</name>
<dbReference type="OrthoDB" id="1099963at2"/>
<evidence type="ECO:0000259" key="1">
    <source>
        <dbReference type="Pfam" id="PF04773"/>
    </source>
</evidence>
<gene>
    <name evidence="3" type="ORF">BDD43_0095</name>
</gene>